<dbReference type="Gene3D" id="3.30.450.90">
    <property type="match status" value="1"/>
</dbReference>
<dbReference type="Gene3D" id="3.40.50.300">
    <property type="entry name" value="P-loop containing nucleotide triphosphate hydrolases"/>
    <property type="match status" value="1"/>
</dbReference>
<dbReference type="InterPro" id="IPR001482">
    <property type="entry name" value="T2SS/T4SS_dom"/>
</dbReference>
<accession>A0A7C2JZ39</accession>
<dbReference type="PANTHER" id="PTHR30486:SF16">
    <property type="entry name" value="TWITCHING MOTILITY PROTEIN PILT"/>
    <property type="match status" value="1"/>
</dbReference>
<dbReference type="PROSITE" id="PS00662">
    <property type="entry name" value="T2SP_E"/>
    <property type="match status" value="1"/>
</dbReference>
<dbReference type="PANTHER" id="PTHR30486">
    <property type="entry name" value="TWITCHING MOTILITY PROTEIN PILT"/>
    <property type="match status" value="1"/>
</dbReference>
<dbReference type="SMART" id="SM00382">
    <property type="entry name" value="AAA"/>
    <property type="match status" value="1"/>
</dbReference>
<dbReference type="InterPro" id="IPR006321">
    <property type="entry name" value="PilT/PilU"/>
</dbReference>
<dbReference type="InterPro" id="IPR003593">
    <property type="entry name" value="AAA+_ATPase"/>
</dbReference>
<dbReference type="CDD" id="cd01131">
    <property type="entry name" value="PilT"/>
    <property type="match status" value="1"/>
</dbReference>
<evidence type="ECO:0000256" key="1">
    <source>
        <dbReference type="ARBA" id="ARBA00006611"/>
    </source>
</evidence>
<comment type="similarity">
    <text evidence="1">Belongs to the GSP E family.</text>
</comment>
<comment type="caution">
    <text evidence="3">The sequence shown here is derived from an EMBL/GenBank/DDBJ whole genome shotgun (WGS) entry which is preliminary data.</text>
</comment>
<dbReference type="Pfam" id="PF00437">
    <property type="entry name" value="T2SSE"/>
    <property type="match status" value="1"/>
</dbReference>
<evidence type="ECO:0000313" key="3">
    <source>
        <dbReference type="EMBL" id="HEN16204.1"/>
    </source>
</evidence>
<dbReference type="GO" id="GO:0005524">
    <property type="term" value="F:ATP binding"/>
    <property type="evidence" value="ECO:0007669"/>
    <property type="project" value="InterPro"/>
</dbReference>
<organism evidence="3">
    <name type="scientific">Schlesneria paludicola</name>
    <dbReference type="NCBI Taxonomy" id="360056"/>
    <lineage>
        <taxon>Bacteria</taxon>
        <taxon>Pseudomonadati</taxon>
        <taxon>Planctomycetota</taxon>
        <taxon>Planctomycetia</taxon>
        <taxon>Planctomycetales</taxon>
        <taxon>Planctomycetaceae</taxon>
        <taxon>Schlesneria</taxon>
    </lineage>
</organism>
<dbReference type="AlphaFoldDB" id="A0A7C2JZ39"/>
<proteinExistence type="inferred from homology"/>
<protein>
    <submittedName>
        <fullName evidence="3">PilT/PilU family type 4a pilus ATPase</fullName>
    </submittedName>
</protein>
<feature type="domain" description="Bacterial type II secretion system protein E" evidence="2">
    <location>
        <begin position="196"/>
        <end position="210"/>
    </location>
</feature>
<dbReference type="GO" id="GO:0016887">
    <property type="term" value="F:ATP hydrolysis activity"/>
    <property type="evidence" value="ECO:0007669"/>
    <property type="project" value="InterPro"/>
</dbReference>
<dbReference type="EMBL" id="DSOK01000339">
    <property type="protein sequence ID" value="HEN16204.1"/>
    <property type="molecule type" value="Genomic_DNA"/>
</dbReference>
<evidence type="ECO:0000259" key="2">
    <source>
        <dbReference type="PROSITE" id="PS00662"/>
    </source>
</evidence>
<dbReference type="InterPro" id="IPR027417">
    <property type="entry name" value="P-loop_NTPase"/>
</dbReference>
<gene>
    <name evidence="3" type="ORF">ENQ76_12145</name>
</gene>
<dbReference type="SUPFAM" id="SSF52540">
    <property type="entry name" value="P-loop containing nucleoside triphosphate hydrolases"/>
    <property type="match status" value="1"/>
</dbReference>
<dbReference type="NCBIfam" id="TIGR01420">
    <property type="entry name" value="pilT_fam"/>
    <property type="match status" value="1"/>
</dbReference>
<reference evidence="3" key="1">
    <citation type="journal article" date="2020" name="mSystems">
        <title>Genome- and Community-Level Interaction Insights into Carbon Utilization and Element Cycling Functions of Hydrothermarchaeota in Hydrothermal Sediment.</title>
        <authorList>
            <person name="Zhou Z."/>
            <person name="Liu Y."/>
            <person name="Xu W."/>
            <person name="Pan J."/>
            <person name="Luo Z.H."/>
            <person name="Li M."/>
        </authorList>
    </citation>
    <scope>NUCLEOTIDE SEQUENCE [LARGE SCALE GENOMIC DNA]</scope>
    <source>
        <strain evidence="3">SpSt-339</strain>
    </source>
</reference>
<sequence length="374" mass="41643">MATVQIDKLLETVVREKVSDLHIATGQPPVVRVSGHLVRLETKVLEPEDTVSLMKSITPERNQQELQEVGGTDFGFAFGDKARFRVAVFKQRGHVGMVLRRIPNEFLTFEQLGLPPVIADLIKRPRGLFLVTGPTGSGKTTSLASMINYLNDTIDHHIITLEDPIEYYHKHKKCTINQREIGVDVPDFPEALRRALRMDPDVILVGEMRDLATISAAITAAETGHVVFGTLHTTGAQGTVDRIIDVFPTNQQEQIRTQLSVAIIGILSQALLPRKPKGLVAAYELLVVTPAIANLIREAKTYRINSSIQTGRKFGMQLLDDALFNLWKNGLCEEDDVVMKSNNPGELKVRITRAKKGLLDEEPEEEEDGEEEEE</sequence>
<dbReference type="InterPro" id="IPR050921">
    <property type="entry name" value="T4SS_GSP_E_ATPase"/>
</dbReference>
<name>A0A7C2JZ39_9PLAN</name>